<name>A0ACC6MKW1_MYCPF</name>
<accession>A0ACC6MKW1</accession>
<dbReference type="Proteomes" id="UP001289645">
    <property type="component" value="Unassembled WGS sequence"/>
</dbReference>
<evidence type="ECO:0000313" key="2">
    <source>
        <dbReference type="Proteomes" id="UP001289645"/>
    </source>
</evidence>
<reference evidence="1 2" key="1">
    <citation type="journal article" date="2021" name="Chemosphere">
        <title>Bioballs carrying a syntrophic Rhodococcus and Mycolicibacterium consortium for simultaneous sorption and biodegradation of fuel oil in contaminated freshwater.</title>
        <authorList>
            <person name="Naloka K."/>
            <person name="Polrit D."/>
            <person name="Muangchinda C."/>
            <person name="Thoetkiattikul H."/>
            <person name="Pinyakong O."/>
        </authorList>
    </citation>
    <scope>NUCLEOTIDE SEQUENCE [LARGE SCALE GENOMIC DNA]</scope>
    <source>
        <strain evidence="1 2">J101</strain>
    </source>
</reference>
<sequence length="276" mass="30708">MPDHRTALDNEPEFAQPWAPHRLRIYTGVALFTVAVFVLITIAVSVGVLPPSFTVDVVANLMFGIPVILLPFVLLWDAPGENRTRIDKAAELTLFYLPYTACSQIGYELVFLIGHPLGLWTPTDDPGWKWLWWQYALADTRYVSGNPWIFALEIVGVCTGATVFAMWTRLIRPTLPTESRIRCLWVAFAGCAVLMSSTAVYFLAEVGAGFANIGQGAYGLGFKFIAENIPFIVLPPLVLYAIHLQIDYLTRRAGVDQAHVVEKADPDEQRLPTARN</sequence>
<dbReference type="EMBL" id="JAOXLN010000022">
    <property type="protein sequence ID" value="MDZ5087630.1"/>
    <property type="molecule type" value="Genomic_DNA"/>
</dbReference>
<evidence type="ECO:0000313" key="1">
    <source>
        <dbReference type="EMBL" id="MDZ5087630.1"/>
    </source>
</evidence>
<proteinExistence type="predicted"/>
<organism evidence="1 2">
    <name type="scientific">Mycolicibacterium parafortuitum</name>
    <name type="common">Mycobacterium parafortuitum</name>
    <dbReference type="NCBI Taxonomy" id="39692"/>
    <lineage>
        <taxon>Bacteria</taxon>
        <taxon>Bacillati</taxon>
        <taxon>Actinomycetota</taxon>
        <taxon>Actinomycetes</taxon>
        <taxon>Mycobacteriales</taxon>
        <taxon>Mycobacteriaceae</taxon>
        <taxon>Mycolicibacterium</taxon>
    </lineage>
</organism>
<comment type="caution">
    <text evidence="1">The sequence shown here is derived from an EMBL/GenBank/DDBJ whole genome shotgun (WGS) entry which is preliminary data.</text>
</comment>
<keyword evidence="2" id="KW-1185">Reference proteome</keyword>
<protein>
    <submittedName>
        <fullName evidence="1">Emopamil-binding protein</fullName>
    </submittedName>
</protein>
<gene>
    <name evidence="1" type="ORF">OHX15_19745</name>
</gene>